<evidence type="ECO:0000313" key="1">
    <source>
        <dbReference type="EMBL" id="GIX92032.1"/>
    </source>
</evidence>
<dbReference type="PANTHER" id="PTHR45902">
    <property type="entry name" value="LATROPHILIN RECEPTOR-LIKE PROTEIN A"/>
    <property type="match status" value="1"/>
</dbReference>
<dbReference type="PANTHER" id="PTHR45902:SF4">
    <property type="entry name" value="G-PROTEIN COUPLED RECEPTORS FAMILY 2 PROFILE 2 DOMAIN-CONTAINING PROTEIN"/>
    <property type="match status" value="1"/>
</dbReference>
<keyword evidence="2" id="KW-1185">Reference proteome</keyword>
<reference evidence="1 2" key="1">
    <citation type="submission" date="2021-06" db="EMBL/GenBank/DDBJ databases">
        <title>Caerostris extrusa draft genome.</title>
        <authorList>
            <person name="Kono N."/>
            <person name="Arakawa K."/>
        </authorList>
    </citation>
    <scope>NUCLEOTIDE SEQUENCE [LARGE SCALE GENOMIC DNA]</scope>
</reference>
<accession>A0AAV4P483</accession>
<dbReference type="InterPro" id="IPR053231">
    <property type="entry name" value="GPCR_LN-TM7"/>
</dbReference>
<evidence type="ECO:0000313" key="2">
    <source>
        <dbReference type="Proteomes" id="UP001054945"/>
    </source>
</evidence>
<gene>
    <name evidence="1" type="primary">AVEN_111507_1</name>
    <name evidence="1" type="ORF">CEXT_350141</name>
</gene>
<name>A0AAV4P483_CAEEX</name>
<dbReference type="Proteomes" id="UP001054945">
    <property type="component" value="Unassembled WGS sequence"/>
</dbReference>
<comment type="caution">
    <text evidence="1">The sequence shown here is derived from an EMBL/GenBank/DDBJ whole genome shotgun (WGS) entry which is preliminary data.</text>
</comment>
<sequence>MKSLSFIFTLSPSDNLSNSSFFRISSAESRRINQGYYEEVRTLGGSCFPRDTCAFLNNSTEDHLWGDRTCECGDHCVRHGTCCVDSRYSGIEYRSSNHLQESCQKVQNNIITVTMVSQCPSAWQKSYVNGRCISPEGRLEDPLSTVPVTSLTTRTTYRNYFCALCNDDANSILMWDIEAKLSLVDDTSNSVGASVELMERLEYNVEKGSWGVQYVDAETNDQQFRKIKLKFALPTGLKKMVKQCHPRIVSDCSSSLRSSSLRQRCLAYYSPIRARKDGSSVFVDYRNIHCALCNGFRVRPNNVACPKIRSIKKDRPSPDPRRAVRYQHRGRRQRLQGRPSPRPLLQEVQVTGVCHAELRHQKRCLRQIRVNGCKILILYNLQVIPSEEYSPEENHTKVNNLKGCIPFYFAYVYWTSHVSKVNISFNLSC</sequence>
<organism evidence="1 2">
    <name type="scientific">Caerostris extrusa</name>
    <name type="common">Bark spider</name>
    <name type="synonym">Caerostris bankana</name>
    <dbReference type="NCBI Taxonomy" id="172846"/>
    <lineage>
        <taxon>Eukaryota</taxon>
        <taxon>Metazoa</taxon>
        <taxon>Ecdysozoa</taxon>
        <taxon>Arthropoda</taxon>
        <taxon>Chelicerata</taxon>
        <taxon>Arachnida</taxon>
        <taxon>Araneae</taxon>
        <taxon>Araneomorphae</taxon>
        <taxon>Entelegynae</taxon>
        <taxon>Araneoidea</taxon>
        <taxon>Araneidae</taxon>
        <taxon>Caerostris</taxon>
    </lineage>
</organism>
<evidence type="ECO:0008006" key="3">
    <source>
        <dbReference type="Google" id="ProtNLM"/>
    </source>
</evidence>
<dbReference type="AlphaFoldDB" id="A0AAV4P483"/>
<proteinExistence type="predicted"/>
<dbReference type="EMBL" id="BPLR01004086">
    <property type="protein sequence ID" value="GIX92032.1"/>
    <property type="molecule type" value="Genomic_DNA"/>
</dbReference>
<protein>
    <recommendedName>
        <fullName evidence="3">SMB domain-containing protein</fullName>
    </recommendedName>
</protein>